<evidence type="ECO:0000256" key="1">
    <source>
        <dbReference type="SAM" id="MobiDB-lite"/>
    </source>
</evidence>
<keyword evidence="3" id="KW-1185">Reference proteome</keyword>
<accession>A0ABS1WWN5</accession>
<reference evidence="2 3" key="1">
    <citation type="journal article" date="2021" name="Int. J. Syst. Evol. Microbiol.">
        <title>Steroidobacter gossypii sp. nov., isolated from soil of cotton cropping field.</title>
        <authorList>
            <person name="Huang R."/>
            <person name="Yang S."/>
            <person name="Zhen C."/>
            <person name="Liu W."/>
        </authorList>
    </citation>
    <scope>NUCLEOTIDE SEQUENCE [LARGE SCALE GENOMIC DNA]</scope>
    <source>
        <strain evidence="2 3">S1-65</strain>
    </source>
</reference>
<feature type="region of interest" description="Disordered" evidence="1">
    <location>
        <begin position="151"/>
        <end position="184"/>
    </location>
</feature>
<dbReference type="RefSeq" id="WP_203167436.1">
    <property type="nucleotide sequence ID" value="NZ_JAEVLS010000002.1"/>
</dbReference>
<feature type="compositionally biased region" description="Basic residues" evidence="1">
    <location>
        <begin position="174"/>
        <end position="184"/>
    </location>
</feature>
<proteinExistence type="predicted"/>
<feature type="compositionally biased region" description="Low complexity" evidence="1">
    <location>
        <begin position="158"/>
        <end position="172"/>
    </location>
</feature>
<dbReference type="Proteomes" id="UP000661077">
    <property type="component" value="Unassembled WGS sequence"/>
</dbReference>
<organism evidence="2 3">
    <name type="scientific">Steroidobacter gossypii</name>
    <dbReference type="NCBI Taxonomy" id="2805490"/>
    <lineage>
        <taxon>Bacteria</taxon>
        <taxon>Pseudomonadati</taxon>
        <taxon>Pseudomonadota</taxon>
        <taxon>Gammaproteobacteria</taxon>
        <taxon>Steroidobacterales</taxon>
        <taxon>Steroidobacteraceae</taxon>
        <taxon>Steroidobacter</taxon>
    </lineage>
</organism>
<comment type="caution">
    <text evidence="2">The sequence shown here is derived from an EMBL/GenBank/DDBJ whole genome shotgun (WGS) entry which is preliminary data.</text>
</comment>
<evidence type="ECO:0000313" key="3">
    <source>
        <dbReference type="Proteomes" id="UP000661077"/>
    </source>
</evidence>
<gene>
    <name evidence="2" type="ORF">JM946_11560</name>
</gene>
<dbReference type="EMBL" id="JAEVLS010000002">
    <property type="protein sequence ID" value="MBM0105391.1"/>
    <property type="molecule type" value="Genomic_DNA"/>
</dbReference>
<protein>
    <submittedName>
        <fullName evidence="2">Response regulator transcription factor</fullName>
    </submittedName>
</protein>
<name>A0ABS1WWN5_9GAMM</name>
<sequence length="184" mass="20617">MQSFEQEMKSLRRAIRHFFERIGWRSAPPSKPVAPEVSSPPDLVSSILDRTATDLRQLATSGEQEFDARLIIERAVRELSQLGYQSPPFEEQLMDRYLATLPKPDHDILCLFKEGKKHNEIAALMNTDLRSVRASLIKTYADLRMNMIGPDDGGGGLPTEAPATAPPTSTSTHKPMKRSLLHHV</sequence>
<evidence type="ECO:0000313" key="2">
    <source>
        <dbReference type="EMBL" id="MBM0105391.1"/>
    </source>
</evidence>